<feature type="domain" description="Protein kinase" evidence="12">
    <location>
        <begin position="336"/>
        <end position="629"/>
    </location>
</feature>
<dbReference type="SMART" id="SM00220">
    <property type="entry name" value="S_TKc"/>
    <property type="match status" value="1"/>
</dbReference>
<feature type="chain" id="PRO_5036275899" evidence="11">
    <location>
        <begin position="22"/>
        <end position="652"/>
    </location>
</feature>
<keyword evidence="6" id="KW-0067">ATP-binding</keyword>
<dbReference type="AlphaFoldDB" id="A0A8T2SJP6"/>
<dbReference type="GO" id="GO:0005524">
    <property type="term" value="F:ATP binding"/>
    <property type="evidence" value="ECO:0007669"/>
    <property type="project" value="UniProtKB-KW"/>
</dbReference>
<dbReference type="PANTHER" id="PTHR45927:SF6">
    <property type="entry name" value="PROTEIN LYK5"/>
    <property type="match status" value="1"/>
</dbReference>
<feature type="domain" description="LysM" evidence="13">
    <location>
        <begin position="188"/>
        <end position="233"/>
    </location>
</feature>
<evidence type="ECO:0000259" key="12">
    <source>
        <dbReference type="PROSITE" id="PS50011"/>
    </source>
</evidence>
<dbReference type="Pfam" id="PF07714">
    <property type="entry name" value="PK_Tyr_Ser-Thr"/>
    <property type="match status" value="1"/>
</dbReference>
<dbReference type="OrthoDB" id="4062651at2759"/>
<keyword evidence="3 10" id="KW-0812">Transmembrane</keyword>
<dbReference type="InterPro" id="IPR008271">
    <property type="entry name" value="Ser/Thr_kinase_AS"/>
</dbReference>
<dbReference type="PROSITE" id="PS51782">
    <property type="entry name" value="LYSM"/>
    <property type="match status" value="1"/>
</dbReference>
<proteinExistence type="predicted"/>
<gene>
    <name evidence="14" type="ORF">KP509_19G010800</name>
</gene>
<dbReference type="EMBL" id="CM035424">
    <property type="protein sequence ID" value="KAH7351700.1"/>
    <property type="molecule type" value="Genomic_DNA"/>
</dbReference>
<dbReference type="PROSITE" id="PS00108">
    <property type="entry name" value="PROTEIN_KINASE_ST"/>
    <property type="match status" value="1"/>
</dbReference>
<dbReference type="InterPro" id="IPR052611">
    <property type="entry name" value="Plant_RLK_LysM"/>
</dbReference>
<dbReference type="InterPro" id="IPR056561">
    <property type="entry name" value="NFP_LYK_LysM1"/>
</dbReference>
<evidence type="ECO:0000256" key="3">
    <source>
        <dbReference type="ARBA" id="ARBA00022692"/>
    </source>
</evidence>
<dbReference type="Pfam" id="PF23473">
    <property type="entry name" value="LysM3_LYK4_5"/>
    <property type="match status" value="1"/>
</dbReference>
<dbReference type="InterPro" id="IPR056563">
    <property type="entry name" value="LysM3_LYK4_5"/>
</dbReference>
<dbReference type="Gene3D" id="1.10.510.10">
    <property type="entry name" value="Transferase(Phosphotransferase) domain 1"/>
    <property type="match status" value="1"/>
</dbReference>
<dbReference type="InterPro" id="IPR059143">
    <property type="entry name" value="NFP_LysM2"/>
</dbReference>
<keyword evidence="4 11" id="KW-0732">Signal</keyword>
<accession>A0A8T2SJP6</accession>
<comment type="subcellular location">
    <subcellularLocation>
        <location evidence="1">Cell membrane</location>
        <topology evidence="1">Single-pass membrane protein</topology>
    </subcellularLocation>
</comment>
<keyword evidence="5" id="KW-0547">Nucleotide-binding</keyword>
<comment type="caution">
    <text evidence="14">The sequence shown here is derived from an EMBL/GenBank/DDBJ whole genome shotgun (WGS) entry which is preliminary data.</text>
</comment>
<keyword evidence="8 10" id="KW-0472">Membrane</keyword>
<sequence>MSGVLLIITLFMGVFFSCTISEQSYYTSDITSECTVRHPENAGYVCEANTRSCDTVAYFRAQSGTYSSLNSIADSLFDTNASAIASRSGLSYSSNTPLADGQGLYIPITCTCYGTHSSQNVTYNIQLGDRFFDLANGNYEGLTTCQAIQDANPALLPNNLVVNQRTIVPIRCACPSATQKQMGIVSLVTYPVATGDDIKSVVHRFGIVEQQFLAANGIPNTSSLLFPATTVLLPFLVKPSIPPNMTSISSAPSPPSVQVSSSSGSSKTGIYVGIPVAFFVMLCAAVVAFVCWKRGVAGGKPVLPSSVPPVAAKPSSSSPLLNMRFNDDMHFGVMELPSSEKFARYTLKEIEQATQNFSPVTLIKGSVYRGIMNGQAVAVKIVTRDVSEELQILKKVHHGNLITLVGYCIVAFEQSYLVYEYAENGSLSDWLHDDDDNSMGSNSCILTWNQRLQVSLDVATALEYIHKYTYPSYVHKDVKSSNILLDSKFRGKLANFALAKELTEDAVTRHIMGTQGYMAPEYLSGGLISSKIDVFAFGVVLLEILSGEQAVMKNGHGKGRFLSGEVAHILDNSSGEKERLNAWIDPHLQNMYPLDCAYRVALIAKSCVGDDPSARPDMRDVAYTLAKALEVSLEWDGSSVLEVYTDGALEAR</sequence>
<dbReference type="GO" id="GO:0004672">
    <property type="term" value="F:protein kinase activity"/>
    <property type="evidence" value="ECO:0007669"/>
    <property type="project" value="InterPro"/>
</dbReference>
<evidence type="ECO:0000313" key="14">
    <source>
        <dbReference type="EMBL" id="KAH7351701.1"/>
    </source>
</evidence>
<evidence type="ECO:0000256" key="10">
    <source>
        <dbReference type="SAM" id="Phobius"/>
    </source>
</evidence>
<dbReference type="OMA" id="GREAICN"/>
<dbReference type="InterPro" id="IPR001245">
    <property type="entry name" value="Ser-Thr/Tyr_kinase_cat_dom"/>
</dbReference>
<dbReference type="GO" id="GO:0005886">
    <property type="term" value="C:plasma membrane"/>
    <property type="evidence" value="ECO:0007669"/>
    <property type="project" value="UniProtKB-SubCell"/>
</dbReference>
<evidence type="ECO:0000256" key="4">
    <source>
        <dbReference type="ARBA" id="ARBA00022729"/>
    </source>
</evidence>
<protein>
    <submittedName>
        <fullName evidence="14">Uncharacterized protein</fullName>
    </submittedName>
</protein>
<keyword evidence="9" id="KW-1015">Disulfide bond</keyword>
<evidence type="ECO:0000256" key="5">
    <source>
        <dbReference type="ARBA" id="ARBA00022741"/>
    </source>
</evidence>
<dbReference type="FunFam" id="1.10.510.10:FF:000468">
    <property type="entry name" value="PTI1-like tyrosine-protein kinase 3"/>
    <property type="match status" value="1"/>
</dbReference>
<dbReference type="InterPro" id="IPR018392">
    <property type="entry name" value="LysM"/>
</dbReference>
<keyword evidence="15" id="KW-1185">Reference proteome</keyword>
<evidence type="ECO:0000256" key="1">
    <source>
        <dbReference type="ARBA" id="ARBA00004162"/>
    </source>
</evidence>
<evidence type="ECO:0000256" key="6">
    <source>
        <dbReference type="ARBA" id="ARBA00022840"/>
    </source>
</evidence>
<feature type="signal peptide" evidence="11">
    <location>
        <begin position="1"/>
        <end position="21"/>
    </location>
</feature>
<dbReference type="InterPro" id="IPR011009">
    <property type="entry name" value="Kinase-like_dom_sf"/>
</dbReference>
<feature type="transmembrane region" description="Helical" evidence="10">
    <location>
        <begin position="270"/>
        <end position="292"/>
    </location>
</feature>
<dbReference type="Pfam" id="PF23446">
    <property type="entry name" value="LysM1_NFP_LYK"/>
    <property type="match status" value="1"/>
</dbReference>
<evidence type="ECO:0000313" key="15">
    <source>
        <dbReference type="Proteomes" id="UP000825935"/>
    </source>
</evidence>
<dbReference type="SUPFAM" id="SSF56112">
    <property type="entry name" value="Protein kinase-like (PK-like)"/>
    <property type="match status" value="1"/>
</dbReference>
<keyword evidence="7 10" id="KW-1133">Transmembrane helix</keyword>
<dbReference type="PANTHER" id="PTHR45927">
    <property type="entry name" value="LYSM-DOMAIN RECEPTOR-LIKE KINASE-RELATED"/>
    <property type="match status" value="1"/>
</dbReference>
<keyword evidence="2" id="KW-1003">Cell membrane</keyword>
<evidence type="ECO:0000256" key="7">
    <source>
        <dbReference type="ARBA" id="ARBA00022989"/>
    </source>
</evidence>
<dbReference type="Pfam" id="PF23457">
    <property type="entry name" value="LysM2_NFP"/>
    <property type="match status" value="1"/>
</dbReference>
<dbReference type="InterPro" id="IPR000719">
    <property type="entry name" value="Prot_kinase_dom"/>
</dbReference>
<reference evidence="14" key="1">
    <citation type="submission" date="2021-08" db="EMBL/GenBank/DDBJ databases">
        <title>WGS assembly of Ceratopteris richardii.</title>
        <authorList>
            <person name="Marchant D.B."/>
            <person name="Chen G."/>
            <person name="Jenkins J."/>
            <person name="Shu S."/>
            <person name="Leebens-Mack J."/>
            <person name="Grimwood J."/>
            <person name="Schmutz J."/>
            <person name="Soltis P."/>
            <person name="Soltis D."/>
            <person name="Chen Z.-H."/>
        </authorList>
    </citation>
    <scope>NUCLEOTIDE SEQUENCE</scope>
    <source>
        <strain evidence="14">Whitten #5841</strain>
        <tissue evidence="14">Leaf</tissue>
    </source>
</reference>
<organism evidence="14 15">
    <name type="scientific">Ceratopteris richardii</name>
    <name type="common">Triangle waterfern</name>
    <dbReference type="NCBI Taxonomy" id="49495"/>
    <lineage>
        <taxon>Eukaryota</taxon>
        <taxon>Viridiplantae</taxon>
        <taxon>Streptophyta</taxon>
        <taxon>Embryophyta</taxon>
        <taxon>Tracheophyta</taxon>
        <taxon>Polypodiopsida</taxon>
        <taxon>Polypodiidae</taxon>
        <taxon>Polypodiales</taxon>
        <taxon>Pteridineae</taxon>
        <taxon>Pteridaceae</taxon>
        <taxon>Parkerioideae</taxon>
        <taxon>Ceratopteris</taxon>
    </lineage>
</organism>
<evidence type="ECO:0000256" key="8">
    <source>
        <dbReference type="ARBA" id="ARBA00023136"/>
    </source>
</evidence>
<dbReference type="PROSITE" id="PS50011">
    <property type="entry name" value="PROTEIN_KINASE_DOM"/>
    <property type="match status" value="1"/>
</dbReference>
<dbReference type="Proteomes" id="UP000825935">
    <property type="component" value="Chromosome 19"/>
</dbReference>
<evidence type="ECO:0000256" key="2">
    <source>
        <dbReference type="ARBA" id="ARBA00022475"/>
    </source>
</evidence>
<evidence type="ECO:0000259" key="13">
    <source>
        <dbReference type="PROSITE" id="PS51782"/>
    </source>
</evidence>
<evidence type="ECO:0000256" key="9">
    <source>
        <dbReference type="ARBA" id="ARBA00023157"/>
    </source>
</evidence>
<dbReference type="Gene3D" id="3.30.200.20">
    <property type="entry name" value="Phosphorylase Kinase, domain 1"/>
    <property type="match status" value="1"/>
</dbReference>
<dbReference type="EMBL" id="CM035424">
    <property type="protein sequence ID" value="KAH7351701.1"/>
    <property type="molecule type" value="Genomic_DNA"/>
</dbReference>
<evidence type="ECO:0000256" key="11">
    <source>
        <dbReference type="SAM" id="SignalP"/>
    </source>
</evidence>
<name>A0A8T2SJP6_CERRI</name>